<dbReference type="EMBL" id="DVOR01000034">
    <property type="protein sequence ID" value="HIV08678.1"/>
    <property type="molecule type" value="Genomic_DNA"/>
</dbReference>
<gene>
    <name evidence="7" type="ORF">IAC79_00995</name>
</gene>
<dbReference type="PANTHER" id="PTHR43100:SF3">
    <property type="entry name" value="FAD_NAD(P)-BINDING DOMAIN-CONTAINING PROTEIN"/>
    <property type="match status" value="1"/>
</dbReference>
<reference evidence="7" key="1">
    <citation type="submission" date="2020-10" db="EMBL/GenBank/DDBJ databases">
        <authorList>
            <person name="Gilroy R."/>
        </authorList>
    </citation>
    <scope>NUCLEOTIDE SEQUENCE</scope>
    <source>
        <strain evidence="7">35461</strain>
    </source>
</reference>
<dbReference type="SUPFAM" id="SSF51971">
    <property type="entry name" value="Nucleotide-binding domain"/>
    <property type="match status" value="1"/>
</dbReference>
<dbReference type="InterPro" id="IPR028261">
    <property type="entry name" value="DPD_II"/>
</dbReference>
<dbReference type="PANTHER" id="PTHR43100">
    <property type="entry name" value="GLUTAMATE SYNTHASE [NADPH] SMALL CHAIN"/>
    <property type="match status" value="1"/>
</dbReference>
<dbReference type="AlphaFoldDB" id="A0A9D1NLQ4"/>
<protein>
    <submittedName>
        <fullName evidence="7">Glutamate synthase subunit beta</fullName>
    </submittedName>
</protein>
<dbReference type="Proteomes" id="UP000886845">
    <property type="component" value="Unassembled WGS sequence"/>
</dbReference>
<evidence type="ECO:0000256" key="4">
    <source>
        <dbReference type="ARBA" id="ARBA00029440"/>
    </source>
</evidence>
<name>A0A9D1NLQ4_9BACT</name>
<dbReference type="InterPro" id="IPR051394">
    <property type="entry name" value="Glutamate_Synthase"/>
</dbReference>
<evidence type="ECO:0000313" key="7">
    <source>
        <dbReference type="EMBL" id="HIV08678.1"/>
    </source>
</evidence>
<dbReference type="Pfam" id="PF14691">
    <property type="entry name" value="Fer4_20"/>
    <property type="match status" value="1"/>
</dbReference>
<dbReference type="Gene3D" id="1.10.1060.10">
    <property type="entry name" value="Alpha-helical ferredoxin"/>
    <property type="match status" value="1"/>
</dbReference>
<dbReference type="Pfam" id="PF07992">
    <property type="entry name" value="Pyr_redox_2"/>
    <property type="match status" value="1"/>
</dbReference>
<keyword evidence="1" id="KW-0028">Amino-acid biosynthesis</keyword>
<evidence type="ECO:0000256" key="2">
    <source>
        <dbReference type="ARBA" id="ARBA00023002"/>
    </source>
</evidence>
<sequence length="464" mass="49352">MSEYRPIEERRRDWREVERPLAEPACRERAQACLSCGLPFCHGLGCPLANPIPETNAAVAAGDDALAHALLAQTDPFPEFTSRVCPALCEGSCTRGMDGGAPVDIRALERHISDAAWAAGLVRPEPPARRLGLRVAVVGSGPAGLAAADRLNRAGVDVTVYERDRAPGGLLRYGIPDFKLDKRLIDRRVALLEAEGIRFVCDTEVGRDLAPEWLAKRHDAVLWAVGAGVPRDLPVPGRDLTGVAFALDFLKGQNRALSGELPEAPLSAKGLRVVVIGGGDTGSDCVGTAIRQGAASVTQIEILPRPPETRSPSTPWPRWPWKLRTSSSHEEGGERLWSLETLAFEGAGRVTGVRVRDVAWTLSPLGRPLSQRPVDGTERTLPADLVLLAMGFTGVPEGLLAALPRQERPLLRAETAGSPHAACGDCVTGPSLVVRALADARRAADALLARLGSRRPASGGTTPA</sequence>
<feature type="domain" description="Dihydroprymidine dehydrogenase" evidence="6">
    <location>
        <begin position="11"/>
        <end position="119"/>
    </location>
</feature>
<proteinExistence type="predicted"/>
<dbReference type="GO" id="GO:0006537">
    <property type="term" value="P:glutamate biosynthetic process"/>
    <property type="evidence" value="ECO:0007669"/>
    <property type="project" value="UniProtKB-KW"/>
</dbReference>
<dbReference type="InterPro" id="IPR023753">
    <property type="entry name" value="FAD/NAD-binding_dom"/>
</dbReference>
<evidence type="ECO:0000313" key="8">
    <source>
        <dbReference type="Proteomes" id="UP000886845"/>
    </source>
</evidence>
<comment type="caution">
    <text evidence="7">The sequence shown here is derived from an EMBL/GenBank/DDBJ whole genome shotgun (WGS) entry which is preliminary data.</text>
</comment>
<accession>A0A9D1NLQ4</accession>
<keyword evidence="3" id="KW-0314">Glutamate biosynthesis</keyword>
<dbReference type="SUPFAM" id="SSF46548">
    <property type="entry name" value="alpha-helical ferredoxin"/>
    <property type="match status" value="1"/>
</dbReference>
<dbReference type="NCBIfam" id="TIGR01317">
    <property type="entry name" value="GOGAT_sm_gam"/>
    <property type="match status" value="1"/>
</dbReference>
<dbReference type="GO" id="GO:0016639">
    <property type="term" value="F:oxidoreductase activity, acting on the CH-NH2 group of donors, NAD or NADP as acceptor"/>
    <property type="evidence" value="ECO:0007669"/>
    <property type="project" value="InterPro"/>
</dbReference>
<dbReference type="Gene3D" id="3.40.50.720">
    <property type="entry name" value="NAD(P)-binding Rossmann-like Domain"/>
    <property type="match status" value="1"/>
</dbReference>
<dbReference type="GO" id="GO:0051536">
    <property type="term" value="F:iron-sulfur cluster binding"/>
    <property type="evidence" value="ECO:0007669"/>
    <property type="project" value="InterPro"/>
</dbReference>
<keyword evidence="2" id="KW-0560">Oxidoreductase</keyword>
<dbReference type="Gene3D" id="3.50.50.60">
    <property type="entry name" value="FAD/NAD(P)-binding domain"/>
    <property type="match status" value="1"/>
</dbReference>
<dbReference type="InterPro" id="IPR036188">
    <property type="entry name" value="FAD/NAD-bd_sf"/>
</dbReference>
<reference evidence="7" key="2">
    <citation type="journal article" date="2021" name="PeerJ">
        <title>Extensive microbial diversity within the chicken gut microbiome revealed by metagenomics and culture.</title>
        <authorList>
            <person name="Gilroy R."/>
            <person name="Ravi A."/>
            <person name="Getino M."/>
            <person name="Pursley I."/>
            <person name="Horton D.L."/>
            <person name="Alikhan N.F."/>
            <person name="Baker D."/>
            <person name="Gharbi K."/>
            <person name="Hall N."/>
            <person name="Watson M."/>
            <person name="Adriaenssens E.M."/>
            <person name="Foster-Nyarko E."/>
            <person name="Jarju S."/>
            <person name="Secka A."/>
            <person name="Antonio M."/>
            <person name="Oren A."/>
            <person name="Chaudhuri R.R."/>
            <person name="La Ragione R."/>
            <person name="Hildebrand F."/>
            <person name="Pallen M.J."/>
        </authorList>
    </citation>
    <scope>NUCLEOTIDE SEQUENCE</scope>
    <source>
        <strain evidence="7">35461</strain>
    </source>
</reference>
<evidence type="ECO:0000256" key="1">
    <source>
        <dbReference type="ARBA" id="ARBA00022605"/>
    </source>
</evidence>
<evidence type="ECO:0000259" key="5">
    <source>
        <dbReference type="Pfam" id="PF07992"/>
    </source>
</evidence>
<dbReference type="InterPro" id="IPR009051">
    <property type="entry name" value="Helical_ferredxn"/>
</dbReference>
<feature type="domain" description="FAD/NAD(P)-binding" evidence="5">
    <location>
        <begin position="134"/>
        <end position="306"/>
    </location>
</feature>
<organism evidence="7 8">
    <name type="scientific">Candidatus Spyradenecus faecavium</name>
    <dbReference type="NCBI Taxonomy" id="2840947"/>
    <lineage>
        <taxon>Bacteria</taxon>
        <taxon>Pseudomonadati</taxon>
        <taxon>Lentisphaerota</taxon>
        <taxon>Lentisphaeria</taxon>
        <taxon>Lentisphaerales</taxon>
        <taxon>Lentisphaeraceae</taxon>
        <taxon>Lentisphaeraceae incertae sedis</taxon>
        <taxon>Candidatus Spyradenecus</taxon>
    </lineage>
</organism>
<dbReference type="InterPro" id="IPR006005">
    <property type="entry name" value="Glut_synth_ssu1"/>
</dbReference>
<evidence type="ECO:0000256" key="3">
    <source>
        <dbReference type="ARBA" id="ARBA00023164"/>
    </source>
</evidence>
<dbReference type="PRINTS" id="PR00419">
    <property type="entry name" value="ADXRDTASE"/>
</dbReference>
<comment type="pathway">
    <text evidence="4">Amino-acid biosynthesis.</text>
</comment>
<evidence type="ECO:0000259" key="6">
    <source>
        <dbReference type="Pfam" id="PF14691"/>
    </source>
</evidence>